<dbReference type="GeneID" id="25307396"/>
<feature type="domain" description="N-acetyltransferase" evidence="1">
    <location>
        <begin position="151"/>
        <end position="289"/>
    </location>
</feature>
<dbReference type="OrthoDB" id="2744543at2759"/>
<proteinExistence type="predicted"/>
<dbReference type="VEuPathDB" id="FungiDB:Z517_07906"/>
<dbReference type="InterPro" id="IPR016181">
    <property type="entry name" value="Acyl_CoA_acyltransferase"/>
</dbReference>
<dbReference type="CDD" id="cd04301">
    <property type="entry name" value="NAT_SF"/>
    <property type="match status" value="1"/>
</dbReference>
<reference evidence="2 3" key="1">
    <citation type="submission" date="2015-01" db="EMBL/GenBank/DDBJ databases">
        <title>The Genome Sequence of Fonsecaea pedrosoi CBS 271.37.</title>
        <authorList>
            <consortium name="The Broad Institute Genomics Platform"/>
            <person name="Cuomo C."/>
            <person name="de Hoog S."/>
            <person name="Gorbushina A."/>
            <person name="Stielow B."/>
            <person name="Teixiera M."/>
            <person name="Abouelleil A."/>
            <person name="Chapman S.B."/>
            <person name="Priest M."/>
            <person name="Young S.K."/>
            <person name="Wortman J."/>
            <person name="Nusbaum C."/>
            <person name="Birren B."/>
        </authorList>
    </citation>
    <scope>NUCLEOTIDE SEQUENCE [LARGE SCALE GENOMIC DNA]</scope>
    <source>
        <strain evidence="2 3">CBS 271.37</strain>
    </source>
</reference>
<dbReference type="AlphaFoldDB" id="A0A0D2GBS2"/>
<dbReference type="HOGENOM" id="CLU_078833_0_0_1"/>
<dbReference type="PANTHER" id="PTHR42791">
    <property type="entry name" value="GNAT FAMILY ACETYLTRANSFERASE"/>
    <property type="match status" value="1"/>
</dbReference>
<dbReference type="SUPFAM" id="SSF55729">
    <property type="entry name" value="Acyl-CoA N-acyltransferases (Nat)"/>
    <property type="match status" value="1"/>
</dbReference>
<dbReference type="InterPro" id="IPR052523">
    <property type="entry name" value="Trichothecene_AcTrans"/>
</dbReference>
<dbReference type="InterPro" id="IPR000182">
    <property type="entry name" value="GNAT_dom"/>
</dbReference>
<evidence type="ECO:0000259" key="1">
    <source>
        <dbReference type="PROSITE" id="PS51186"/>
    </source>
</evidence>
<dbReference type="Proteomes" id="UP000053029">
    <property type="component" value="Unassembled WGS sequence"/>
</dbReference>
<dbReference type="RefSeq" id="XP_013281881.1">
    <property type="nucleotide sequence ID" value="XM_013426427.1"/>
</dbReference>
<dbReference type="Pfam" id="PF13508">
    <property type="entry name" value="Acetyltransf_7"/>
    <property type="match status" value="1"/>
</dbReference>
<dbReference type="PANTHER" id="PTHR42791:SF2">
    <property type="entry name" value="N-ACETYLTRANSFERASE DOMAIN-CONTAINING PROTEIN"/>
    <property type="match status" value="1"/>
</dbReference>
<sequence>MASSSSQGPASIRIEPLTSEADIPACATLADAAMKPDGLYEFRKRYSKNVYDNTVDKLTDALRDDRGRFFMFKAVVSSSPNEDRVENPKDAGVTADTEVQREHETIVGFTMWRKGYLEVPKMDPFAPKNETEENKPAVETGVVNVPISEGVNVEDAARVPITNTARGSAIGDSALRPGGKAKPYYPTPDAELFRKLGNAYVSFIRGKRHLYLHWLAIHPSYQRQGVGQKLLEWGVEVADRENIVSWLFARPAGIKLYERNGWKAVLTIDVDVPDEDLKVAPVVAMLRLPSR</sequence>
<dbReference type="Gene3D" id="3.40.630.30">
    <property type="match status" value="1"/>
</dbReference>
<organism evidence="2 3">
    <name type="scientific">Fonsecaea pedrosoi CBS 271.37</name>
    <dbReference type="NCBI Taxonomy" id="1442368"/>
    <lineage>
        <taxon>Eukaryota</taxon>
        <taxon>Fungi</taxon>
        <taxon>Dikarya</taxon>
        <taxon>Ascomycota</taxon>
        <taxon>Pezizomycotina</taxon>
        <taxon>Eurotiomycetes</taxon>
        <taxon>Chaetothyriomycetidae</taxon>
        <taxon>Chaetothyriales</taxon>
        <taxon>Herpotrichiellaceae</taxon>
        <taxon>Fonsecaea</taxon>
    </lineage>
</organism>
<accession>A0A0D2GBS2</accession>
<protein>
    <recommendedName>
        <fullName evidence="1">N-acetyltransferase domain-containing protein</fullName>
    </recommendedName>
</protein>
<gene>
    <name evidence="2" type="ORF">Z517_07906</name>
</gene>
<dbReference type="GO" id="GO:0016747">
    <property type="term" value="F:acyltransferase activity, transferring groups other than amino-acyl groups"/>
    <property type="evidence" value="ECO:0007669"/>
    <property type="project" value="InterPro"/>
</dbReference>
<dbReference type="STRING" id="1442368.A0A0D2GBS2"/>
<keyword evidence="3" id="KW-1185">Reference proteome</keyword>
<dbReference type="EMBL" id="KN846973">
    <property type="protein sequence ID" value="KIW78073.1"/>
    <property type="molecule type" value="Genomic_DNA"/>
</dbReference>
<evidence type="ECO:0000313" key="3">
    <source>
        <dbReference type="Proteomes" id="UP000053029"/>
    </source>
</evidence>
<evidence type="ECO:0000313" key="2">
    <source>
        <dbReference type="EMBL" id="KIW78073.1"/>
    </source>
</evidence>
<dbReference type="PROSITE" id="PS51186">
    <property type="entry name" value="GNAT"/>
    <property type="match status" value="1"/>
</dbReference>
<name>A0A0D2GBS2_9EURO</name>